<feature type="transmembrane region" description="Helical" evidence="1">
    <location>
        <begin position="41"/>
        <end position="58"/>
    </location>
</feature>
<keyword evidence="3" id="KW-1185">Reference proteome</keyword>
<comment type="caution">
    <text evidence="2">The sequence shown here is derived from an EMBL/GenBank/DDBJ whole genome shotgun (WGS) entry which is preliminary data.</text>
</comment>
<sequence>MDTGAYSARVPTLPLAHRWTLGVFLLVVTATWWHPPHPAEQAMHHSLTVVGLVALLLVQRRQPLPYPSFLLILIFLLVHSVAARWMYSFVPYDDWTEQLFGVRLNEVFGWRRNNFDRLVHLSYGLCFGPVLFARFRGAGRGVRWSAVAAVEVVLSTSALYELLEWAIAMTLSPGTAEAYNGQQGDVWDAQKDMAIATAGALVAVAVASLRLLRRTVLVGPPL</sequence>
<evidence type="ECO:0000256" key="1">
    <source>
        <dbReference type="SAM" id="Phobius"/>
    </source>
</evidence>
<gene>
    <name evidence="2" type="ORF">ADL15_38955</name>
</gene>
<accession>A0A101JGC4</accession>
<proteinExistence type="predicted"/>
<evidence type="ECO:0000313" key="3">
    <source>
        <dbReference type="Proteomes" id="UP000053244"/>
    </source>
</evidence>
<keyword evidence="1" id="KW-1133">Transmembrane helix</keyword>
<feature type="transmembrane region" description="Helical" evidence="1">
    <location>
        <begin position="15"/>
        <end position="35"/>
    </location>
</feature>
<name>A0A101JGC4_9ACTN</name>
<feature type="transmembrane region" description="Helical" evidence="1">
    <location>
        <begin position="70"/>
        <end position="87"/>
    </location>
</feature>
<feature type="transmembrane region" description="Helical" evidence="1">
    <location>
        <begin position="142"/>
        <end position="163"/>
    </location>
</feature>
<dbReference type="AlphaFoldDB" id="A0A101JGC4"/>
<dbReference type="PIRSF" id="PIRSF020606">
    <property type="entry name" value="UCP020606"/>
    <property type="match status" value="1"/>
</dbReference>
<dbReference type="Pfam" id="PF09997">
    <property type="entry name" value="DUF2238"/>
    <property type="match status" value="1"/>
</dbReference>
<feature type="transmembrane region" description="Helical" evidence="1">
    <location>
        <begin position="193"/>
        <end position="212"/>
    </location>
</feature>
<dbReference type="InterPro" id="IPR058534">
    <property type="entry name" value="YjdF"/>
</dbReference>
<evidence type="ECO:0008006" key="4">
    <source>
        <dbReference type="Google" id="ProtNLM"/>
    </source>
</evidence>
<dbReference type="InterPro" id="IPR014509">
    <property type="entry name" value="YjdF-like"/>
</dbReference>
<evidence type="ECO:0000313" key="2">
    <source>
        <dbReference type="EMBL" id="KUL26219.1"/>
    </source>
</evidence>
<feature type="transmembrane region" description="Helical" evidence="1">
    <location>
        <begin position="118"/>
        <end position="135"/>
    </location>
</feature>
<organism evidence="2 3">
    <name type="scientific">Actinoplanes awajinensis subsp. mycoplanecinus</name>
    <dbReference type="NCBI Taxonomy" id="135947"/>
    <lineage>
        <taxon>Bacteria</taxon>
        <taxon>Bacillati</taxon>
        <taxon>Actinomycetota</taxon>
        <taxon>Actinomycetes</taxon>
        <taxon>Micromonosporales</taxon>
        <taxon>Micromonosporaceae</taxon>
        <taxon>Actinoplanes</taxon>
    </lineage>
</organism>
<keyword evidence="1" id="KW-0472">Membrane</keyword>
<dbReference type="Proteomes" id="UP000053244">
    <property type="component" value="Unassembled WGS sequence"/>
</dbReference>
<reference evidence="2 3" key="1">
    <citation type="submission" date="2015-10" db="EMBL/GenBank/DDBJ databases">
        <authorList>
            <person name="Gilbert D.G."/>
        </authorList>
    </citation>
    <scope>NUCLEOTIDE SEQUENCE [LARGE SCALE GENOMIC DNA]</scope>
    <source>
        <strain evidence="2 3">NRRL B-16712</strain>
    </source>
</reference>
<protein>
    <recommendedName>
        <fullName evidence="4">DUF2238 domain-containing protein</fullName>
    </recommendedName>
</protein>
<dbReference type="EMBL" id="LLZH01000308">
    <property type="protein sequence ID" value="KUL26219.1"/>
    <property type="molecule type" value="Genomic_DNA"/>
</dbReference>
<keyword evidence="1" id="KW-0812">Transmembrane</keyword>